<dbReference type="InterPro" id="IPR013783">
    <property type="entry name" value="Ig-like_fold"/>
</dbReference>
<protein>
    <submittedName>
        <fullName evidence="1">Uncharacterized protein</fullName>
    </submittedName>
</protein>
<sequence>MRESQRFNVKLTLVEPPNADEEIKLHGVETFDLQPGLTKEYKFNVYAYREGTALAQLVLTNQKTEEFLCFEVAFKFVAPETIGLISLSAACRQTATHPISVVNPLSSPASFRCESSHPDVHFLPPTLTLPPGAESTIDVVFRPVLAGQGQATLRLCSAELGDYPYTLQYDARPAGLERTIVFKAPLGSTDTVQSFKFLHLARRPAAYAARIEAAPGHRGPAGDFVVESREIRAGAAGEEGVEVAADVRFQPSTLGEARAVLVLSSPEGGDYKALLVGYAQPPQPQGPVVIQSGKAGSVEFYNPFDEAVEYSIQVDNPVFLAGSRTFRLDPKKNHSIAVQFKSDKPQGGRLIVSAPKVTTPWIFFLKGTTQA</sequence>
<dbReference type="PANTHER" id="PTHR23053:SF0">
    <property type="entry name" value="HYDROCEPHALUS-INDUCING PROTEIN HOMOLOG"/>
    <property type="match status" value="1"/>
</dbReference>
<dbReference type="EMBL" id="HBEG01042204">
    <property type="protein sequence ID" value="CAD8382067.1"/>
    <property type="molecule type" value="Transcribed_RNA"/>
</dbReference>
<organism evidence="1">
    <name type="scientific">Pyrodinium bahamense</name>
    <dbReference type="NCBI Taxonomy" id="73915"/>
    <lineage>
        <taxon>Eukaryota</taxon>
        <taxon>Sar</taxon>
        <taxon>Alveolata</taxon>
        <taxon>Dinophyceae</taxon>
        <taxon>Gonyaulacales</taxon>
        <taxon>Pyrocystaceae</taxon>
        <taxon>Pyrodinium</taxon>
    </lineage>
</organism>
<dbReference type="GO" id="GO:0005930">
    <property type="term" value="C:axoneme"/>
    <property type="evidence" value="ECO:0007669"/>
    <property type="project" value="TreeGrafter"/>
</dbReference>
<dbReference type="AlphaFoldDB" id="A0A7S0B324"/>
<dbReference type="PANTHER" id="PTHR23053">
    <property type="entry name" value="DLEC1 DELETED IN LUNG AND ESOPHAGEAL CANCER 1"/>
    <property type="match status" value="1"/>
</dbReference>
<reference evidence="1" key="1">
    <citation type="submission" date="2021-01" db="EMBL/GenBank/DDBJ databases">
        <authorList>
            <person name="Corre E."/>
            <person name="Pelletier E."/>
            <person name="Niang G."/>
            <person name="Scheremetjew M."/>
            <person name="Finn R."/>
            <person name="Kale V."/>
            <person name="Holt S."/>
            <person name="Cochrane G."/>
            <person name="Meng A."/>
            <person name="Brown T."/>
            <person name="Cohen L."/>
        </authorList>
    </citation>
    <scope>NUCLEOTIDE SEQUENCE</scope>
    <source>
        <strain evidence="1">Pbaha01</strain>
    </source>
</reference>
<dbReference type="InterPro" id="IPR033305">
    <property type="entry name" value="Hydin-like"/>
</dbReference>
<dbReference type="GO" id="GO:1904158">
    <property type="term" value="P:axonemal central apparatus assembly"/>
    <property type="evidence" value="ECO:0007669"/>
    <property type="project" value="TreeGrafter"/>
</dbReference>
<gene>
    <name evidence="1" type="ORF">PBAH0796_LOCUS25755</name>
</gene>
<dbReference type="Gene3D" id="2.60.40.10">
    <property type="entry name" value="Immunoglobulins"/>
    <property type="match status" value="1"/>
</dbReference>
<dbReference type="GO" id="GO:0003341">
    <property type="term" value="P:cilium movement"/>
    <property type="evidence" value="ECO:0007669"/>
    <property type="project" value="TreeGrafter"/>
</dbReference>
<evidence type="ECO:0000313" key="1">
    <source>
        <dbReference type="EMBL" id="CAD8382067.1"/>
    </source>
</evidence>
<name>A0A7S0B324_9DINO</name>
<accession>A0A7S0B324</accession>
<proteinExistence type="predicted"/>